<feature type="signal peptide" evidence="1">
    <location>
        <begin position="1"/>
        <end position="31"/>
    </location>
</feature>
<dbReference type="Proteomes" id="UP001246576">
    <property type="component" value="Unassembled WGS sequence"/>
</dbReference>
<evidence type="ECO:0000313" key="2">
    <source>
        <dbReference type="EMBL" id="MDR9847309.1"/>
    </source>
</evidence>
<sequence length="290" mass="31808">MKYMPPALLPSPLRRSALLAAASACLLAACAGCDLRAQAQGEIEGIVWQPDNATVEPRGQWQKLGARTLLVQWSAVDGQAFVAGSDLPTVPRLPDWQRIAREPWAQEVILGLAGRFDEAAARADLPQLIAQSARLARLSTPLKVSGWYFPVEIDPTWTEAAQLGQLLGQLPRPLWISVYDSANVGPEALAAGLLRWLPPDVGVFFQDGVGVYAREPQVALHYVQVLSQRLGPARVQIIAEAFRPQPGGGFRSATVEELTPQLQHYRGYRVWLFDGPHYVNDALVEALRPR</sequence>
<reference evidence="2" key="1">
    <citation type="submission" date="2023-09" db="EMBL/GenBank/DDBJ databases">
        <title>Description of first Herbaspirillum huttiense subsp. nephrolepsisexaltata and Herbaspirillum huttiense subsp. lycopersicon.</title>
        <authorList>
            <person name="Poudel M."/>
            <person name="Sharma A."/>
            <person name="Goss E."/>
            <person name="Tapia J.H."/>
            <person name="Harmon C.M."/>
            <person name="Jones J.B."/>
        </authorList>
    </citation>
    <scope>NUCLEOTIDE SEQUENCE</scope>
    <source>
        <strain evidence="2">SE1</strain>
    </source>
</reference>
<accession>A0ABU2EGN7</accession>
<feature type="chain" id="PRO_5046628861" evidence="1">
    <location>
        <begin position="32"/>
        <end position="290"/>
    </location>
</feature>
<protein>
    <submittedName>
        <fullName evidence="2">Uncharacterized protein</fullName>
    </submittedName>
</protein>
<dbReference type="Gene3D" id="3.20.20.80">
    <property type="entry name" value="Glycosidases"/>
    <property type="match status" value="1"/>
</dbReference>
<evidence type="ECO:0000313" key="3">
    <source>
        <dbReference type="Proteomes" id="UP001246576"/>
    </source>
</evidence>
<comment type="caution">
    <text evidence="2">The sequence shown here is derived from an EMBL/GenBank/DDBJ whole genome shotgun (WGS) entry which is preliminary data.</text>
</comment>
<gene>
    <name evidence="2" type="ORF">RI048_03695</name>
</gene>
<dbReference type="PROSITE" id="PS51257">
    <property type="entry name" value="PROKAR_LIPOPROTEIN"/>
    <property type="match status" value="1"/>
</dbReference>
<organism evidence="2 3">
    <name type="scientific">Herbaspirillum huttiense subsp. lycopersici</name>
    <dbReference type="NCBI Taxonomy" id="3074428"/>
    <lineage>
        <taxon>Bacteria</taxon>
        <taxon>Pseudomonadati</taxon>
        <taxon>Pseudomonadota</taxon>
        <taxon>Betaproteobacteria</taxon>
        <taxon>Burkholderiales</taxon>
        <taxon>Oxalobacteraceae</taxon>
        <taxon>Herbaspirillum</taxon>
    </lineage>
</organism>
<keyword evidence="1" id="KW-0732">Signal</keyword>
<proteinExistence type="predicted"/>
<dbReference type="EMBL" id="JAVLSJ010000002">
    <property type="protein sequence ID" value="MDR9847309.1"/>
    <property type="molecule type" value="Genomic_DNA"/>
</dbReference>
<keyword evidence="3" id="KW-1185">Reference proteome</keyword>
<evidence type="ECO:0000256" key="1">
    <source>
        <dbReference type="SAM" id="SignalP"/>
    </source>
</evidence>
<name>A0ABU2EGN7_9BURK</name>